<sequence length="361" mass="38874">MNAPTVSSCAVIGGGLAGSTIAHALALRGWQVRVYDEHSHPAMGASGLPVGLVAPHHSKDDDPQSQLSRSGTRLLLALAKHYLQEGLDWHTSGILELARDPELRLIAKNNHWHATGAWIKPAQLVNALLSHENITFVGNSLIVRLEKTTDSWNLMDSIGSIMGNADHVVLANAAGFGPLVQASLAHDTGEVFRPALQTIYGTVSHGVYLGSGTMAPQPNHPVNGNGSYIPNIPTGDGPQWFTGATYITDSLQANDIQMQHWANYERLFALLPTIATYLKQNFDQKQTKHWSNARCVTPDRLPLVGPVDPVRLPGIWCSIGMGSRGLSLSALCAELLVARIGGEPWPVETRLAKSLDVARVT</sequence>
<evidence type="ECO:0000256" key="8">
    <source>
        <dbReference type="ARBA" id="ARBA00023002"/>
    </source>
</evidence>
<keyword evidence="12" id="KW-1185">Reference proteome</keyword>
<dbReference type="GO" id="GO:0016491">
    <property type="term" value="F:oxidoreductase activity"/>
    <property type="evidence" value="ECO:0007669"/>
    <property type="project" value="UniProtKB-KW"/>
</dbReference>
<evidence type="ECO:0000256" key="7">
    <source>
        <dbReference type="ARBA" id="ARBA00022827"/>
    </source>
</evidence>
<evidence type="ECO:0000256" key="9">
    <source>
        <dbReference type="ARBA" id="ARBA00023268"/>
    </source>
</evidence>
<keyword evidence="7" id="KW-0274">FAD</keyword>
<keyword evidence="8" id="KW-0560">Oxidoreductase</keyword>
<evidence type="ECO:0000256" key="1">
    <source>
        <dbReference type="ARBA" id="ARBA00022490"/>
    </source>
</evidence>
<evidence type="ECO:0000256" key="5">
    <source>
        <dbReference type="ARBA" id="ARBA00022691"/>
    </source>
</evidence>
<keyword evidence="5" id="KW-0949">S-adenosyl-L-methionine</keyword>
<dbReference type="GO" id="GO:0005737">
    <property type="term" value="C:cytoplasm"/>
    <property type="evidence" value="ECO:0007669"/>
    <property type="project" value="TreeGrafter"/>
</dbReference>
<dbReference type="Gene3D" id="3.30.9.10">
    <property type="entry name" value="D-Amino Acid Oxidase, subunit A, domain 2"/>
    <property type="match status" value="1"/>
</dbReference>
<feature type="domain" description="FAD dependent oxidoreductase" evidence="10">
    <location>
        <begin position="10"/>
        <end position="105"/>
    </location>
</feature>
<dbReference type="SUPFAM" id="SSF51905">
    <property type="entry name" value="FAD/NAD(P)-binding domain"/>
    <property type="match status" value="1"/>
</dbReference>
<dbReference type="Proteomes" id="UP000317365">
    <property type="component" value="Chromosome"/>
</dbReference>
<reference evidence="12" key="2">
    <citation type="journal article" date="2020" name="Int. J. Syst. Evol. Microbiol.">
        <title>Genomic insights into a novel species Rhodoferax aquaticus sp. nov., isolated from freshwater.</title>
        <authorList>
            <person name="Li T."/>
            <person name="Zhuo Y."/>
            <person name="Jin C.Z."/>
            <person name="Wu X."/>
            <person name="Ko S.R."/>
            <person name="Jin F.J."/>
            <person name="Ahn C.Y."/>
            <person name="Oh H.M."/>
            <person name="Lee H.G."/>
            <person name="Jin L."/>
        </authorList>
    </citation>
    <scope>NUCLEOTIDE SEQUENCE [LARGE SCALE GENOMIC DNA]</scope>
    <source>
        <strain evidence="12">Gr-4</strain>
    </source>
</reference>
<evidence type="ECO:0000259" key="10">
    <source>
        <dbReference type="Pfam" id="PF01266"/>
    </source>
</evidence>
<name>A0A515EP15_9BURK</name>
<dbReference type="Gene3D" id="3.50.50.60">
    <property type="entry name" value="FAD/NAD(P)-binding domain"/>
    <property type="match status" value="2"/>
</dbReference>
<dbReference type="GO" id="GO:0008033">
    <property type="term" value="P:tRNA processing"/>
    <property type="evidence" value="ECO:0007669"/>
    <property type="project" value="UniProtKB-KW"/>
</dbReference>
<proteinExistence type="predicted"/>
<evidence type="ECO:0000256" key="2">
    <source>
        <dbReference type="ARBA" id="ARBA00022603"/>
    </source>
</evidence>
<dbReference type="InterPro" id="IPR006076">
    <property type="entry name" value="FAD-dep_OxRdtase"/>
</dbReference>
<feature type="domain" description="FAD dependent oxidoreductase" evidence="10">
    <location>
        <begin position="112"/>
        <end position="338"/>
    </location>
</feature>
<keyword evidence="9" id="KW-0511">Multifunctional enzyme</keyword>
<keyword evidence="2" id="KW-0489">Methyltransferase</keyword>
<accession>A0A515EP15</accession>
<evidence type="ECO:0000313" key="11">
    <source>
        <dbReference type="EMBL" id="QDL54365.1"/>
    </source>
</evidence>
<keyword evidence="3" id="KW-0285">Flavoprotein</keyword>
<reference evidence="12" key="1">
    <citation type="submission" date="2019-02" db="EMBL/GenBank/DDBJ databases">
        <title>Complete genome sequence of Rhodoferax sp. Gr-4.</title>
        <authorList>
            <person name="Jin L."/>
        </authorList>
    </citation>
    <scope>NUCLEOTIDE SEQUENCE [LARGE SCALE GENOMIC DNA]</scope>
    <source>
        <strain evidence="12">Gr-4</strain>
    </source>
</reference>
<dbReference type="AlphaFoldDB" id="A0A515EP15"/>
<keyword evidence="1" id="KW-0963">Cytoplasm</keyword>
<evidence type="ECO:0000256" key="4">
    <source>
        <dbReference type="ARBA" id="ARBA00022679"/>
    </source>
</evidence>
<dbReference type="PANTHER" id="PTHR13847">
    <property type="entry name" value="SARCOSINE DEHYDROGENASE-RELATED"/>
    <property type="match status" value="1"/>
</dbReference>
<gene>
    <name evidence="11" type="ORF">EXZ61_09425</name>
</gene>
<evidence type="ECO:0000256" key="6">
    <source>
        <dbReference type="ARBA" id="ARBA00022694"/>
    </source>
</evidence>
<dbReference type="EMBL" id="CP036282">
    <property type="protein sequence ID" value="QDL54365.1"/>
    <property type="molecule type" value="Genomic_DNA"/>
</dbReference>
<dbReference type="InterPro" id="IPR036188">
    <property type="entry name" value="FAD/NAD-bd_sf"/>
</dbReference>
<dbReference type="GO" id="GO:0032259">
    <property type="term" value="P:methylation"/>
    <property type="evidence" value="ECO:0007669"/>
    <property type="project" value="UniProtKB-KW"/>
</dbReference>
<keyword evidence="4" id="KW-0808">Transferase</keyword>
<dbReference type="Pfam" id="PF01266">
    <property type="entry name" value="DAO"/>
    <property type="match status" value="2"/>
</dbReference>
<dbReference type="GO" id="GO:0008168">
    <property type="term" value="F:methyltransferase activity"/>
    <property type="evidence" value="ECO:0007669"/>
    <property type="project" value="UniProtKB-KW"/>
</dbReference>
<dbReference type="RefSeq" id="WP_142811216.1">
    <property type="nucleotide sequence ID" value="NZ_CP036282.1"/>
</dbReference>
<dbReference type="PANTHER" id="PTHR13847:SF283">
    <property type="entry name" value="TRNA 5-METHYLAMINOMETHYL-2-THIOURIDINE BIOSYNTHESIS BIFUNCTIONAL PROTEIN MNMC"/>
    <property type="match status" value="1"/>
</dbReference>
<organism evidence="11 12">
    <name type="scientific">Rhodoferax aquaticus</name>
    <dbReference type="NCBI Taxonomy" id="2527691"/>
    <lineage>
        <taxon>Bacteria</taxon>
        <taxon>Pseudomonadati</taxon>
        <taxon>Pseudomonadota</taxon>
        <taxon>Betaproteobacteria</taxon>
        <taxon>Burkholderiales</taxon>
        <taxon>Comamonadaceae</taxon>
        <taxon>Rhodoferax</taxon>
    </lineage>
</organism>
<keyword evidence="6" id="KW-0819">tRNA processing</keyword>
<evidence type="ECO:0000313" key="12">
    <source>
        <dbReference type="Proteomes" id="UP000317365"/>
    </source>
</evidence>
<protein>
    <submittedName>
        <fullName evidence="11">FAD-dependent oxidoreductase</fullName>
    </submittedName>
</protein>
<evidence type="ECO:0000256" key="3">
    <source>
        <dbReference type="ARBA" id="ARBA00022630"/>
    </source>
</evidence>
<dbReference type="KEGG" id="rhg:EXZ61_09425"/>